<gene>
    <name evidence="2" type="ORF">FH779_16945</name>
</gene>
<dbReference type="GeneID" id="78403177"/>
<feature type="chain" id="PRO_5029002814" description="Lipoprotein" evidence="1">
    <location>
        <begin position="23"/>
        <end position="149"/>
    </location>
</feature>
<name>A0A7H9DWU4_9FLAO</name>
<dbReference type="Proteomes" id="UP000510643">
    <property type="component" value="Chromosome"/>
</dbReference>
<evidence type="ECO:0000313" key="2">
    <source>
        <dbReference type="EMBL" id="QLL59667.1"/>
    </source>
</evidence>
<evidence type="ECO:0008006" key="4">
    <source>
        <dbReference type="Google" id="ProtNLM"/>
    </source>
</evidence>
<evidence type="ECO:0000313" key="3">
    <source>
        <dbReference type="Proteomes" id="UP000510643"/>
    </source>
</evidence>
<dbReference type="KEGG" id="efal:FH779_16945"/>
<keyword evidence="1" id="KW-0732">Signal</keyword>
<dbReference type="AlphaFoldDB" id="A0A7H9DWU4"/>
<proteinExistence type="predicted"/>
<protein>
    <recommendedName>
        <fullName evidence="4">Lipoprotein</fullName>
    </recommendedName>
</protein>
<organism evidence="2 3">
    <name type="scientific">Empedobacter falsenii</name>
    <dbReference type="NCBI Taxonomy" id="343874"/>
    <lineage>
        <taxon>Bacteria</taxon>
        <taxon>Pseudomonadati</taxon>
        <taxon>Bacteroidota</taxon>
        <taxon>Flavobacteriia</taxon>
        <taxon>Flavobacteriales</taxon>
        <taxon>Weeksellaceae</taxon>
        <taxon>Empedobacter</taxon>
    </lineage>
</organism>
<keyword evidence="3" id="KW-1185">Reference proteome</keyword>
<dbReference type="RefSeq" id="WP_180905537.1">
    <property type="nucleotide sequence ID" value="NZ_CP040908.1"/>
</dbReference>
<feature type="signal peptide" evidence="1">
    <location>
        <begin position="1"/>
        <end position="22"/>
    </location>
</feature>
<sequence>MRKIFFLPILIVLNLLSCSVNTKQQNFQQKEIQYELILMLKENSVQTDQEIEIITDIQDFTKIYKQLNLTRFPGIPIPKIDFEENSILVINKKLSEDIEFTDIALDKIIQNKECIKVSTKLHNTTMNISNKNRVLKLYKIPKIETSICN</sequence>
<dbReference type="EMBL" id="CP040908">
    <property type="protein sequence ID" value="QLL59667.1"/>
    <property type="molecule type" value="Genomic_DNA"/>
</dbReference>
<evidence type="ECO:0000256" key="1">
    <source>
        <dbReference type="SAM" id="SignalP"/>
    </source>
</evidence>
<accession>A0A7H9DWU4</accession>
<reference evidence="2 3" key="1">
    <citation type="submission" date="2019-06" db="EMBL/GenBank/DDBJ databases">
        <title>Emergence of pandrug resistant Empedobacter falsenii in China.</title>
        <authorList>
            <person name="Dong N."/>
            <person name="Chen S."/>
            <person name="Zhang R."/>
        </authorList>
    </citation>
    <scope>NUCLEOTIDE SEQUENCE [LARGE SCALE GENOMIC DNA]</scope>
    <source>
        <strain evidence="2 3">1681-1</strain>
    </source>
</reference>